<dbReference type="OrthoDB" id="4208at2"/>
<comment type="caution">
    <text evidence="4">The sequence shown here is derived from an EMBL/GenBank/DDBJ whole genome shotgun (WGS) entry which is preliminary data.</text>
</comment>
<dbReference type="GO" id="GO:0016747">
    <property type="term" value="F:acyltransferase activity, transferring groups other than amino-acyl groups"/>
    <property type="evidence" value="ECO:0007669"/>
    <property type="project" value="InterPro"/>
</dbReference>
<gene>
    <name evidence="4" type="ORF">C8E87_0674</name>
</gene>
<proteinExistence type="predicted"/>
<evidence type="ECO:0000256" key="1">
    <source>
        <dbReference type="ARBA" id="ARBA00022679"/>
    </source>
</evidence>
<dbReference type="AlphaFoldDB" id="A0A4R6JLR4"/>
<dbReference type="SUPFAM" id="SSF55729">
    <property type="entry name" value="Acyl-CoA N-acyltransferases (Nat)"/>
    <property type="match status" value="1"/>
</dbReference>
<accession>A0A4R6JLR4</accession>
<dbReference type="PANTHER" id="PTHR43420">
    <property type="entry name" value="ACETYLTRANSFERASE"/>
    <property type="match status" value="1"/>
</dbReference>
<keyword evidence="2" id="KW-0012">Acyltransferase</keyword>
<evidence type="ECO:0000313" key="5">
    <source>
        <dbReference type="Proteomes" id="UP000294901"/>
    </source>
</evidence>
<feature type="domain" description="N-acetyltransferase" evidence="3">
    <location>
        <begin position="37"/>
        <end position="167"/>
    </location>
</feature>
<reference evidence="4 5" key="1">
    <citation type="submission" date="2019-03" db="EMBL/GenBank/DDBJ databases">
        <title>Sequencing the genomes of 1000 actinobacteria strains.</title>
        <authorList>
            <person name="Klenk H.-P."/>
        </authorList>
    </citation>
    <scope>NUCLEOTIDE SEQUENCE [LARGE SCALE GENOMIC DNA]</scope>
    <source>
        <strain evidence="4 5">DSM 43805</strain>
    </source>
</reference>
<dbReference type="Proteomes" id="UP000294901">
    <property type="component" value="Unassembled WGS sequence"/>
</dbReference>
<evidence type="ECO:0000259" key="3">
    <source>
        <dbReference type="PROSITE" id="PS51186"/>
    </source>
</evidence>
<dbReference type="RefSeq" id="WP_133871751.1">
    <property type="nucleotide sequence ID" value="NZ_BOMD01000100.1"/>
</dbReference>
<dbReference type="PROSITE" id="PS51186">
    <property type="entry name" value="GNAT"/>
    <property type="match status" value="1"/>
</dbReference>
<name>A0A4R6JLR4_9ACTN</name>
<dbReference type="InterPro" id="IPR050680">
    <property type="entry name" value="YpeA/RimI_acetyltransf"/>
</dbReference>
<sequence>MIRSVATEYGRSQSLVQPFMIRAPVGPPRSGAGWPAEAIRAAGPADRPTYLRTFSASFGVPEAFGASILAPALFEVPWATCYLAELDGRPVATGLGIFVGHHIGVYNIATVPSHRRRGLGQAMTERVVADGAARGAQAAFLQPTPPALRLYESLGFVVAETWTLLHG</sequence>
<dbReference type="EMBL" id="SNWR01000001">
    <property type="protein sequence ID" value="TDO37079.1"/>
    <property type="molecule type" value="Genomic_DNA"/>
</dbReference>
<dbReference type="Gene3D" id="3.40.630.30">
    <property type="match status" value="1"/>
</dbReference>
<evidence type="ECO:0000256" key="2">
    <source>
        <dbReference type="ARBA" id="ARBA00023315"/>
    </source>
</evidence>
<dbReference type="InterPro" id="IPR016181">
    <property type="entry name" value="Acyl_CoA_acyltransferase"/>
</dbReference>
<protein>
    <submittedName>
        <fullName evidence="4">Acetyltransferase (GNAT) family protein</fullName>
    </submittedName>
</protein>
<organism evidence="4 5">
    <name type="scientific">Paractinoplanes brasiliensis</name>
    <dbReference type="NCBI Taxonomy" id="52695"/>
    <lineage>
        <taxon>Bacteria</taxon>
        <taxon>Bacillati</taxon>
        <taxon>Actinomycetota</taxon>
        <taxon>Actinomycetes</taxon>
        <taxon>Micromonosporales</taxon>
        <taxon>Micromonosporaceae</taxon>
        <taxon>Paractinoplanes</taxon>
    </lineage>
</organism>
<dbReference type="CDD" id="cd04301">
    <property type="entry name" value="NAT_SF"/>
    <property type="match status" value="1"/>
</dbReference>
<dbReference type="PANTHER" id="PTHR43420:SF44">
    <property type="entry name" value="ACETYLTRANSFERASE YPEA"/>
    <property type="match status" value="1"/>
</dbReference>
<dbReference type="Pfam" id="PF00583">
    <property type="entry name" value="Acetyltransf_1"/>
    <property type="match status" value="1"/>
</dbReference>
<evidence type="ECO:0000313" key="4">
    <source>
        <dbReference type="EMBL" id="TDO37079.1"/>
    </source>
</evidence>
<keyword evidence="5" id="KW-1185">Reference proteome</keyword>
<dbReference type="InterPro" id="IPR000182">
    <property type="entry name" value="GNAT_dom"/>
</dbReference>
<keyword evidence="1 4" id="KW-0808">Transferase</keyword>